<evidence type="ECO:0000256" key="8">
    <source>
        <dbReference type="SAM" id="SignalP"/>
    </source>
</evidence>
<feature type="transmembrane region" description="Helical" evidence="7">
    <location>
        <begin position="224"/>
        <end position="244"/>
    </location>
</feature>
<organism evidence="10 11">
    <name type="scientific">Diaporthe helianthi</name>
    <dbReference type="NCBI Taxonomy" id="158607"/>
    <lineage>
        <taxon>Eukaryota</taxon>
        <taxon>Fungi</taxon>
        <taxon>Dikarya</taxon>
        <taxon>Ascomycota</taxon>
        <taxon>Pezizomycotina</taxon>
        <taxon>Sordariomycetes</taxon>
        <taxon>Sordariomycetidae</taxon>
        <taxon>Diaporthales</taxon>
        <taxon>Diaporthaceae</taxon>
        <taxon>Diaporthe</taxon>
    </lineage>
</organism>
<proteinExistence type="inferred from homology"/>
<evidence type="ECO:0000313" key="10">
    <source>
        <dbReference type="EMBL" id="POS69643.1"/>
    </source>
</evidence>
<gene>
    <name evidence="10" type="ORF">DHEL01_v211963</name>
</gene>
<feature type="chain" id="PRO_5015133683" evidence="8">
    <location>
        <begin position="25"/>
        <end position="320"/>
    </location>
</feature>
<feature type="compositionally biased region" description="Basic and acidic residues" evidence="6">
    <location>
        <begin position="297"/>
        <end position="310"/>
    </location>
</feature>
<evidence type="ECO:0000259" key="9">
    <source>
        <dbReference type="Pfam" id="PF20684"/>
    </source>
</evidence>
<feature type="domain" description="Rhodopsin" evidence="9">
    <location>
        <begin position="42"/>
        <end position="245"/>
    </location>
</feature>
<evidence type="ECO:0000256" key="3">
    <source>
        <dbReference type="ARBA" id="ARBA00022989"/>
    </source>
</evidence>
<dbReference type="PANTHER" id="PTHR33048:SF47">
    <property type="entry name" value="INTEGRAL MEMBRANE PROTEIN-RELATED"/>
    <property type="match status" value="1"/>
</dbReference>
<feature type="signal peptide" evidence="8">
    <location>
        <begin position="1"/>
        <end position="24"/>
    </location>
</feature>
<evidence type="ECO:0000256" key="4">
    <source>
        <dbReference type="ARBA" id="ARBA00023136"/>
    </source>
</evidence>
<dbReference type="InParanoid" id="A0A2P5HHB7"/>
<evidence type="ECO:0000256" key="6">
    <source>
        <dbReference type="SAM" id="MobiDB-lite"/>
    </source>
</evidence>
<feature type="transmembrane region" description="Helical" evidence="7">
    <location>
        <begin position="37"/>
        <end position="60"/>
    </location>
</feature>
<evidence type="ECO:0000256" key="7">
    <source>
        <dbReference type="SAM" id="Phobius"/>
    </source>
</evidence>
<feature type="compositionally biased region" description="Polar residues" evidence="6">
    <location>
        <begin position="283"/>
        <end position="296"/>
    </location>
</feature>
<comment type="similarity">
    <text evidence="5">Belongs to the SAT4 family.</text>
</comment>
<reference evidence="10" key="1">
    <citation type="submission" date="2017-09" db="EMBL/GenBank/DDBJ databases">
        <title>Polyketide synthases of a Diaporthe helianthi virulent isolate.</title>
        <authorList>
            <person name="Baroncelli R."/>
        </authorList>
    </citation>
    <scope>NUCLEOTIDE SEQUENCE [LARGE SCALE GENOMIC DNA]</scope>
    <source>
        <strain evidence="10">7/96</strain>
    </source>
</reference>
<keyword evidence="2 7" id="KW-0812">Transmembrane</keyword>
<dbReference type="EMBL" id="MAVT02002097">
    <property type="protein sequence ID" value="POS69643.1"/>
    <property type="molecule type" value="Genomic_DNA"/>
</dbReference>
<feature type="transmembrane region" description="Helical" evidence="7">
    <location>
        <begin position="80"/>
        <end position="97"/>
    </location>
</feature>
<keyword evidence="11" id="KW-1185">Reference proteome</keyword>
<feature type="transmembrane region" description="Helical" evidence="7">
    <location>
        <begin position="158"/>
        <end position="179"/>
    </location>
</feature>
<keyword evidence="8" id="KW-0732">Signal</keyword>
<dbReference type="AlphaFoldDB" id="A0A2P5HHB7"/>
<dbReference type="InterPro" id="IPR049326">
    <property type="entry name" value="Rhodopsin_dom_fungi"/>
</dbReference>
<feature type="region of interest" description="Disordered" evidence="6">
    <location>
        <begin position="283"/>
        <end position="320"/>
    </location>
</feature>
<keyword evidence="4 7" id="KW-0472">Membrane</keyword>
<keyword evidence="3 7" id="KW-1133">Transmembrane helix</keyword>
<name>A0A2P5HHB7_DIAHE</name>
<dbReference type="Pfam" id="PF20684">
    <property type="entry name" value="Fung_rhodopsin"/>
    <property type="match status" value="1"/>
</dbReference>
<sequence length="320" mass="36225">MSGNSKIFAALAALLLFIPHPVTSYKRDITTWKTSECGVLLIAQFVLCILQGVIGCYVHYWDLDFEKLPDFYKVNFARGHLYAITLAVTKMSILFFYQRIFSGQKVKRVLWATQAFNVCLAVAFVMTLFFVSQPLYCEWTVDQGDECTFNDVFDGSGAYSALNAALDLWMVFLAAFLIWKLQMKVNKKLSVIAVFATGILTFASALSRFIIWRVSPDDSKETTFYIELTCCFIIACLPAIRQLVDKKLLPTIREYTSRLSTKNKNEGSGMDTAALSSKLVISKTQETRVTTSPSDPNTRKDEDWDLDRQTAKASRQVFIE</sequence>
<comment type="subcellular location">
    <subcellularLocation>
        <location evidence="1">Membrane</location>
        <topology evidence="1">Multi-pass membrane protein</topology>
    </subcellularLocation>
</comment>
<evidence type="ECO:0000313" key="11">
    <source>
        <dbReference type="Proteomes" id="UP000094444"/>
    </source>
</evidence>
<dbReference type="PANTHER" id="PTHR33048">
    <property type="entry name" value="PTH11-LIKE INTEGRAL MEMBRANE PROTEIN (AFU_ORTHOLOGUE AFUA_5G11245)"/>
    <property type="match status" value="1"/>
</dbReference>
<protein>
    <submittedName>
        <fullName evidence="10">CFEM domain-containing protein</fullName>
    </submittedName>
</protein>
<dbReference type="GO" id="GO:0016020">
    <property type="term" value="C:membrane"/>
    <property type="evidence" value="ECO:0007669"/>
    <property type="project" value="UniProtKB-SubCell"/>
</dbReference>
<evidence type="ECO:0000256" key="1">
    <source>
        <dbReference type="ARBA" id="ARBA00004141"/>
    </source>
</evidence>
<comment type="caution">
    <text evidence="10">The sequence shown here is derived from an EMBL/GenBank/DDBJ whole genome shotgun (WGS) entry which is preliminary data.</text>
</comment>
<evidence type="ECO:0000256" key="2">
    <source>
        <dbReference type="ARBA" id="ARBA00022692"/>
    </source>
</evidence>
<dbReference type="Proteomes" id="UP000094444">
    <property type="component" value="Unassembled WGS sequence"/>
</dbReference>
<feature type="transmembrane region" description="Helical" evidence="7">
    <location>
        <begin position="109"/>
        <end position="131"/>
    </location>
</feature>
<feature type="transmembrane region" description="Helical" evidence="7">
    <location>
        <begin position="191"/>
        <end position="212"/>
    </location>
</feature>
<dbReference type="OrthoDB" id="3529975at2759"/>
<dbReference type="InterPro" id="IPR052337">
    <property type="entry name" value="SAT4-like"/>
</dbReference>
<evidence type="ECO:0000256" key="5">
    <source>
        <dbReference type="ARBA" id="ARBA00038359"/>
    </source>
</evidence>
<accession>A0A2P5HHB7</accession>